<evidence type="ECO:0000256" key="5">
    <source>
        <dbReference type="SAM" id="MobiDB-lite"/>
    </source>
</evidence>
<dbReference type="EMBL" id="JAXQNO010000005">
    <property type="protein sequence ID" value="KAK4797716.1"/>
    <property type="molecule type" value="Genomic_DNA"/>
</dbReference>
<protein>
    <submittedName>
        <fullName evidence="6">Uncharacterized protein</fullName>
    </submittedName>
</protein>
<dbReference type="InterPro" id="IPR036638">
    <property type="entry name" value="HLH_DNA-bd_sf"/>
</dbReference>
<evidence type="ECO:0000313" key="7">
    <source>
        <dbReference type="Proteomes" id="UP001346149"/>
    </source>
</evidence>
<feature type="region of interest" description="Disordered" evidence="5">
    <location>
        <begin position="1"/>
        <end position="21"/>
    </location>
</feature>
<dbReference type="GO" id="GO:0003700">
    <property type="term" value="F:DNA-binding transcription factor activity"/>
    <property type="evidence" value="ECO:0007669"/>
    <property type="project" value="InterPro"/>
</dbReference>
<gene>
    <name evidence="6" type="ORF">SAY86_030042</name>
</gene>
<name>A0AAN7RGR3_TRANT</name>
<dbReference type="Gene3D" id="4.10.280.10">
    <property type="entry name" value="Helix-loop-helix DNA-binding domain"/>
    <property type="match status" value="1"/>
</dbReference>
<keyword evidence="4" id="KW-0539">Nucleus</keyword>
<dbReference type="GO" id="GO:0046983">
    <property type="term" value="F:protein dimerization activity"/>
    <property type="evidence" value="ECO:0007669"/>
    <property type="project" value="InterPro"/>
</dbReference>
<evidence type="ECO:0000256" key="3">
    <source>
        <dbReference type="ARBA" id="ARBA00023163"/>
    </source>
</evidence>
<comment type="subcellular location">
    <subcellularLocation>
        <location evidence="1">Nucleus</location>
    </subcellularLocation>
</comment>
<dbReference type="GO" id="GO:0005634">
    <property type="term" value="C:nucleus"/>
    <property type="evidence" value="ECO:0007669"/>
    <property type="project" value="UniProtKB-SubCell"/>
</dbReference>
<accession>A0AAN7RGR3</accession>
<dbReference type="InterPro" id="IPR044295">
    <property type="entry name" value="BIM1/2/3"/>
</dbReference>
<keyword evidence="7" id="KW-1185">Reference proteome</keyword>
<feature type="region of interest" description="Disordered" evidence="5">
    <location>
        <begin position="33"/>
        <end position="76"/>
    </location>
</feature>
<sequence length="76" mass="8969">MARPPGSYQHDEDLEEDEKPCYGEDFIHYHDSFSHKAGAGKMDGKRGSVNDRRTKHSETEQRRRSKINERQELFVF</sequence>
<keyword evidence="2" id="KW-0805">Transcription regulation</keyword>
<dbReference type="PANTHER" id="PTHR46412:SF9">
    <property type="entry name" value="TRANSCRIPTION FACTOR BIM3"/>
    <property type="match status" value="1"/>
</dbReference>
<proteinExistence type="predicted"/>
<evidence type="ECO:0000256" key="4">
    <source>
        <dbReference type="ARBA" id="ARBA00023242"/>
    </source>
</evidence>
<dbReference type="AlphaFoldDB" id="A0AAN7RGR3"/>
<dbReference type="PANTHER" id="PTHR46412">
    <property type="entry name" value="BES1-INTERACTING MYC-LIKE PROTEIN"/>
    <property type="match status" value="1"/>
</dbReference>
<dbReference type="GO" id="GO:0006351">
    <property type="term" value="P:DNA-templated transcription"/>
    <property type="evidence" value="ECO:0007669"/>
    <property type="project" value="InterPro"/>
</dbReference>
<dbReference type="Proteomes" id="UP001346149">
    <property type="component" value="Unassembled WGS sequence"/>
</dbReference>
<comment type="caution">
    <text evidence="6">The sequence shown here is derived from an EMBL/GenBank/DDBJ whole genome shotgun (WGS) entry which is preliminary data.</text>
</comment>
<evidence type="ECO:0000256" key="1">
    <source>
        <dbReference type="ARBA" id="ARBA00004123"/>
    </source>
</evidence>
<evidence type="ECO:0000313" key="6">
    <source>
        <dbReference type="EMBL" id="KAK4797716.1"/>
    </source>
</evidence>
<reference evidence="6 7" key="1">
    <citation type="journal article" date="2023" name="Hortic Res">
        <title>Pangenome of water caltrop reveals structural variations and asymmetric subgenome divergence after allopolyploidization.</title>
        <authorList>
            <person name="Zhang X."/>
            <person name="Chen Y."/>
            <person name="Wang L."/>
            <person name="Yuan Y."/>
            <person name="Fang M."/>
            <person name="Shi L."/>
            <person name="Lu R."/>
            <person name="Comes H.P."/>
            <person name="Ma Y."/>
            <person name="Chen Y."/>
            <person name="Huang G."/>
            <person name="Zhou Y."/>
            <person name="Zheng Z."/>
            <person name="Qiu Y."/>
        </authorList>
    </citation>
    <scope>NUCLEOTIDE SEQUENCE [LARGE SCALE GENOMIC DNA]</scope>
    <source>
        <strain evidence="6">F231</strain>
    </source>
</reference>
<feature type="compositionally biased region" description="Basic and acidic residues" evidence="5">
    <location>
        <begin position="42"/>
        <end position="76"/>
    </location>
</feature>
<organism evidence="6 7">
    <name type="scientific">Trapa natans</name>
    <name type="common">Water chestnut</name>
    <dbReference type="NCBI Taxonomy" id="22666"/>
    <lineage>
        <taxon>Eukaryota</taxon>
        <taxon>Viridiplantae</taxon>
        <taxon>Streptophyta</taxon>
        <taxon>Embryophyta</taxon>
        <taxon>Tracheophyta</taxon>
        <taxon>Spermatophyta</taxon>
        <taxon>Magnoliopsida</taxon>
        <taxon>eudicotyledons</taxon>
        <taxon>Gunneridae</taxon>
        <taxon>Pentapetalae</taxon>
        <taxon>rosids</taxon>
        <taxon>malvids</taxon>
        <taxon>Myrtales</taxon>
        <taxon>Lythraceae</taxon>
        <taxon>Trapa</taxon>
    </lineage>
</organism>
<keyword evidence="3" id="KW-0804">Transcription</keyword>
<evidence type="ECO:0000256" key="2">
    <source>
        <dbReference type="ARBA" id="ARBA00023015"/>
    </source>
</evidence>